<dbReference type="AlphaFoldDB" id="A0A426ZMJ3"/>
<protein>
    <submittedName>
        <fullName evidence="1">Uncharacterized protein</fullName>
    </submittedName>
</protein>
<comment type="caution">
    <text evidence="1">The sequence shown here is derived from an EMBL/GenBank/DDBJ whole genome shotgun (WGS) entry which is preliminary data.</text>
</comment>
<organism evidence="1 2">
    <name type="scientific">Ensete ventricosum</name>
    <name type="common">Abyssinian banana</name>
    <name type="synonym">Musa ensete</name>
    <dbReference type="NCBI Taxonomy" id="4639"/>
    <lineage>
        <taxon>Eukaryota</taxon>
        <taxon>Viridiplantae</taxon>
        <taxon>Streptophyta</taxon>
        <taxon>Embryophyta</taxon>
        <taxon>Tracheophyta</taxon>
        <taxon>Spermatophyta</taxon>
        <taxon>Magnoliopsida</taxon>
        <taxon>Liliopsida</taxon>
        <taxon>Zingiberales</taxon>
        <taxon>Musaceae</taxon>
        <taxon>Ensete</taxon>
    </lineage>
</organism>
<accession>A0A426ZMJ3</accession>
<dbReference type="Proteomes" id="UP000287651">
    <property type="component" value="Unassembled WGS sequence"/>
</dbReference>
<evidence type="ECO:0000313" key="1">
    <source>
        <dbReference type="EMBL" id="RRT65145.1"/>
    </source>
</evidence>
<dbReference type="EMBL" id="AMZH03005920">
    <property type="protein sequence ID" value="RRT65145.1"/>
    <property type="molecule type" value="Genomic_DNA"/>
</dbReference>
<proteinExistence type="predicted"/>
<reference evidence="1 2" key="1">
    <citation type="journal article" date="2014" name="Agronomy (Basel)">
        <title>A Draft Genome Sequence for Ensete ventricosum, the Drought-Tolerant Tree Against Hunger.</title>
        <authorList>
            <person name="Harrison J."/>
            <person name="Moore K.A."/>
            <person name="Paszkiewicz K."/>
            <person name="Jones T."/>
            <person name="Grant M."/>
            <person name="Ambacheew D."/>
            <person name="Muzemil S."/>
            <person name="Studholme D.J."/>
        </authorList>
    </citation>
    <scope>NUCLEOTIDE SEQUENCE [LARGE SCALE GENOMIC DNA]</scope>
</reference>
<evidence type="ECO:0000313" key="2">
    <source>
        <dbReference type="Proteomes" id="UP000287651"/>
    </source>
</evidence>
<name>A0A426ZMJ3_ENSVE</name>
<gene>
    <name evidence="1" type="ORF">B296_00000182</name>
</gene>
<sequence length="148" mass="16978">MRCSSPLAQKPNFLVLLKSLNLIYLYKQYKMKLELEQDGHSSADLKALLTFDFLYLVVGIRKWLHYLLSTTRRAPLKNLYSTRTTPSPSTTSPYYTLLQHLNLYHMIDNTLQSSNRLDAYDLEPASLGAYDLEPASVAPLFEYVVPIT</sequence>